<protein>
    <submittedName>
        <fullName evidence="1">Uncharacterized protein</fullName>
    </submittedName>
</protein>
<evidence type="ECO:0000313" key="1">
    <source>
        <dbReference type="EMBL" id="SUC37145.1"/>
    </source>
</evidence>
<sequence>MKIDFDLNYSKYERLSGLLNSVENRIDKINILRASLDKQMGREISKYQFDTSISSDGIINAYQMKMFIVDAKFYSFKEKYGLTLNSISEMKSTIFKDKALFNNRKNNQEFNSQDNAINENQYNIALDARKERILAAKVSQKMSHNYKYTLPNAIRRNIVKLNNESEHINNALAEIAELKKELINDYIQKKQNVLNNEKLVSMNITHGEDLLISEQISGFKPSDESSSLISIDTPIQDQTLNSHRVCLGRTAMCGATH</sequence>
<gene>
    <name evidence="1" type="ORF">NCTC12026_03600</name>
</gene>
<dbReference type="RefSeq" id="WP_112837463.1">
    <property type="nucleotide sequence ID" value="NZ_AP018946.1"/>
</dbReference>
<dbReference type="EMBL" id="UGUA01000002">
    <property type="protein sequence ID" value="SUC37145.1"/>
    <property type="molecule type" value="Genomic_DNA"/>
</dbReference>
<dbReference type="Proteomes" id="UP000255129">
    <property type="component" value="Unassembled WGS sequence"/>
</dbReference>
<name>A0A379G879_9GAMM</name>
<dbReference type="AlphaFoldDB" id="A0A379G879"/>
<accession>A0A379G879</accession>
<proteinExistence type="predicted"/>
<organism evidence="1 2">
    <name type="scientific">Providencia rustigianii</name>
    <dbReference type="NCBI Taxonomy" id="158850"/>
    <lineage>
        <taxon>Bacteria</taxon>
        <taxon>Pseudomonadati</taxon>
        <taxon>Pseudomonadota</taxon>
        <taxon>Gammaproteobacteria</taxon>
        <taxon>Enterobacterales</taxon>
        <taxon>Morganellaceae</taxon>
        <taxon>Providencia</taxon>
    </lineage>
</organism>
<evidence type="ECO:0000313" key="2">
    <source>
        <dbReference type="Proteomes" id="UP000255129"/>
    </source>
</evidence>
<reference evidence="1 2" key="1">
    <citation type="submission" date="2018-06" db="EMBL/GenBank/DDBJ databases">
        <authorList>
            <consortium name="Pathogen Informatics"/>
            <person name="Doyle S."/>
        </authorList>
    </citation>
    <scope>NUCLEOTIDE SEQUENCE [LARGE SCALE GENOMIC DNA]</scope>
    <source>
        <strain evidence="1 2">NCTC12026</strain>
    </source>
</reference>